<feature type="transmembrane region" description="Helical" evidence="2">
    <location>
        <begin position="35"/>
        <end position="53"/>
    </location>
</feature>
<feature type="compositionally biased region" description="Polar residues" evidence="1">
    <location>
        <begin position="1"/>
        <end position="10"/>
    </location>
</feature>
<protein>
    <submittedName>
        <fullName evidence="3">Uncharacterized protein</fullName>
    </submittedName>
</protein>
<accession>A0A7S4QYX5</accession>
<sequence>MIRQCNQQQKSGERKQELKSVTVNNSSTAMMKHNISMIVVFIAIATVGVVDAFSPGRNSIVMTTGKVNVRRTLCAAFGEVGSGSRMSTNGIDISSSWNCLWTPSLGKGKSSARSFSSTSSLVCLNAVVGGGTGGGSRESEIRRKVSLCK</sequence>
<dbReference type="EMBL" id="HBNS01011317">
    <property type="protein sequence ID" value="CAE4596251.1"/>
    <property type="molecule type" value="Transcribed_RNA"/>
</dbReference>
<proteinExistence type="predicted"/>
<evidence type="ECO:0000256" key="1">
    <source>
        <dbReference type="SAM" id="MobiDB-lite"/>
    </source>
</evidence>
<organism evidence="3">
    <name type="scientific">Ditylum brightwellii</name>
    <dbReference type="NCBI Taxonomy" id="49249"/>
    <lineage>
        <taxon>Eukaryota</taxon>
        <taxon>Sar</taxon>
        <taxon>Stramenopiles</taxon>
        <taxon>Ochrophyta</taxon>
        <taxon>Bacillariophyta</taxon>
        <taxon>Mediophyceae</taxon>
        <taxon>Lithodesmiophycidae</taxon>
        <taxon>Lithodesmiales</taxon>
        <taxon>Lithodesmiaceae</taxon>
        <taxon>Ditylum</taxon>
    </lineage>
</organism>
<keyword evidence="2" id="KW-0812">Transmembrane</keyword>
<dbReference type="AlphaFoldDB" id="A0A7S4QYX5"/>
<evidence type="ECO:0000313" key="3">
    <source>
        <dbReference type="EMBL" id="CAE4596251.1"/>
    </source>
</evidence>
<feature type="region of interest" description="Disordered" evidence="1">
    <location>
        <begin position="1"/>
        <end position="20"/>
    </location>
</feature>
<keyword evidence="2" id="KW-0472">Membrane</keyword>
<reference evidence="3" key="1">
    <citation type="submission" date="2021-01" db="EMBL/GenBank/DDBJ databases">
        <authorList>
            <person name="Corre E."/>
            <person name="Pelletier E."/>
            <person name="Niang G."/>
            <person name="Scheremetjew M."/>
            <person name="Finn R."/>
            <person name="Kale V."/>
            <person name="Holt S."/>
            <person name="Cochrane G."/>
            <person name="Meng A."/>
            <person name="Brown T."/>
            <person name="Cohen L."/>
        </authorList>
    </citation>
    <scope>NUCLEOTIDE SEQUENCE</scope>
    <source>
        <strain evidence="3">GSO104</strain>
    </source>
</reference>
<keyword evidence="2" id="KW-1133">Transmembrane helix</keyword>
<gene>
    <name evidence="3" type="ORF">DBRI00130_LOCUS9148</name>
</gene>
<evidence type="ECO:0000256" key="2">
    <source>
        <dbReference type="SAM" id="Phobius"/>
    </source>
</evidence>
<name>A0A7S4QYX5_9STRA</name>